<feature type="compositionally biased region" description="Polar residues" evidence="1">
    <location>
        <begin position="117"/>
        <end position="128"/>
    </location>
</feature>
<organism evidence="2 3">
    <name type="scientific">Streblomastix strix</name>
    <dbReference type="NCBI Taxonomy" id="222440"/>
    <lineage>
        <taxon>Eukaryota</taxon>
        <taxon>Metamonada</taxon>
        <taxon>Preaxostyla</taxon>
        <taxon>Oxymonadida</taxon>
        <taxon>Streblomastigidae</taxon>
        <taxon>Streblomastix</taxon>
    </lineage>
</organism>
<dbReference type="EMBL" id="SNRW01026704">
    <property type="protein sequence ID" value="KAA6360612.1"/>
    <property type="molecule type" value="Genomic_DNA"/>
</dbReference>
<feature type="region of interest" description="Disordered" evidence="1">
    <location>
        <begin position="117"/>
        <end position="204"/>
    </location>
</feature>
<accession>A0A5J4TRT2</accession>
<dbReference type="AlphaFoldDB" id="A0A5J4TRT2"/>
<feature type="non-terminal residue" evidence="2">
    <location>
        <position position="428"/>
    </location>
</feature>
<sequence>MIPPKGMQSPSRNQSPSSLSSNQGTLTLAQQQQQQQQSHQLQSSSLIQRNYSPDNQQQQQQQNNKRRTAPFIEQYQSQSSFGGALSTAEFQKQPSMLSQFMGTLKSKLKSVQQSVSNQISKMNKSSSAPLLEPITKYDDDDDDDHQQFMHQVQSSPLLVQPKSNMAKSQSDNDLDIEHYQRSNKGRILSKNFSSESINTSEDSDMERVQSKQSLQLLNSQSLQQFQTLEQSQKRSKSVEPQGSIDITQQSSQSLQFFPNTLQGNNKRASLTTLTKLKLQNLFQRQTPQSQTLKLMKLQESQPYVQQMIPQIDIDAHPNLPPTRQISIDQLKNVQQQIRSHKKAIQSDPDLFSVVSNALCVVRSIHALEYSKISEEMTSINKEIVDNIGIIAYNTVNTVQDFDLVNQTGLIYEIIDYIRRIPIKRVPWK</sequence>
<dbReference type="Proteomes" id="UP000324800">
    <property type="component" value="Unassembled WGS sequence"/>
</dbReference>
<comment type="caution">
    <text evidence="2">The sequence shown here is derived from an EMBL/GenBank/DDBJ whole genome shotgun (WGS) entry which is preliminary data.</text>
</comment>
<reference evidence="2 3" key="1">
    <citation type="submission" date="2019-03" db="EMBL/GenBank/DDBJ databases">
        <title>Single cell metagenomics reveals metabolic interactions within the superorganism composed of flagellate Streblomastix strix and complex community of Bacteroidetes bacteria on its surface.</title>
        <authorList>
            <person name="Treitli S.C."/>
            <person name="Kolisko M."/>
            <person name="Husnik F."/>
            <person name="Keeling P."/>
            <person name="Hampl V."/>
        </authorList>
    </citation>
    <scope>NUCLEOTIDE SEQUENCE [LARGE SCALE GENOMIC DNA]</scope>
    <source>
        <strain evidence="2">ST1C</strain>
    </source>
</reference>
<feature type="compositionally biased region" description="Polar residues" evidence="1">
    <location>
        <begin position="148"/>
        <end position="171"/>
    </location>
</feature>
<proteinExistence type="predicted"/>
<gene>
    <name evidence="2" type="ORF">EZS28_043861</name>
</gene>
<evidence type="ECO:0000313" key="3">
    <source>
        <dbReference type="Proteomes" id="UP000324800"/>
    </source>
</evidence>
<evidence type="ECO:0000256" key="1">
    <source>
        <dbReference type="SAM" id="MobiDB-lite"/>
    </source>
</evidence>
<feature type="region of interest" description="Disordered" evidence="1">
    <location>
        <begin position="1"/>
        <end position="78"/>
    </location>
</feature>
<name>A0A5J4TRT2_9EUKA</name>
<protein>
    <submittedName>
        <fullName evidence="2">Uncharacterized protein</fullName>
    </submittedName>
</protein>
<feature type="compositionally biased region" description="Polar residues" evidence="1">
    <location>
        <begin position="190"/>
        <end position="200"/>
    </location>
</feature>
<feature type="compositionally biased region" description="Low complexity" evidence="1">
    <location>
        <begin position="8"/>
        <end position="48"/>
    </location>
</feature>
<evidence type="ECO:0000313" key="2">
    <source>
        <dbReference type="EMBL" id="KAA6360612.1"/>
    </source>
</evidence>